<name>A0ABY3Z899_STRRM</name>
<gene>
    <name evidence="2" type="ORF">SRIMR7_30710</name>
</gene>
<proteinExistence type="predicted"/>
<keyword evidence="3" id="KW-1185">Reference proteome</keyword>
<dbReference type="EMBL" id="CP094298">
    <property type="protein sequence ID" value="UNZ06532.1"/>
    <property type="molecule type" value="Genomic_DNA"/>
</dbReference>
<reference evidence="2 3" key="1">
    <citation type="submission" date="2022-03" db="EMBL/GenBank/DDBJ databases">
        <title>Complete genome of Streptomyces rimosus ssp. rimosus R7 (=ATCC 10970).</title>
        <authorList>
            <person name="Beganovic S."/>
            <person name="Ruckert C."/>
            <person name="Busche T."/>
            <person name="Kalinowski J."/>
            <person name="Wittmann C."/>
        </authorList>
    </citation>
    <scope>NUCLEOTIDE SEQUENCE [LARGE SCALE GENOMIC DNA]</scope>
    <source>
        <strain evidence="2 3">R7</strain>
    </source>
</reference>
<keyword evidence="1" id="KW-0472">Membrane</keyword>
<evidence type="ECO:0000313" key="2">
    <source>
        <dbReference type="EMBL" id="UNZ06532.1"/>
    </source>
</evidence>
<dbReference type="Proteomes" id="UP000829494">
    <property type="component" value="Chromosome"/>
</dbReference>
<organism evidence="2 3">
    <name type="scientific">Streptomyces rimosus subsp. rimosus</name>
    <dbReference type="NCBI Taxonomy" id="132474"/>
    <lineage>
        <taxon>Bacteria</taxon>
        <taxon>Bacillati</taxon>
        <taxon>Actinomycetota</taxon>
        <taxon>Actinomycetes</taxon>
        <taxon>Kitasatosporales</taxon>
        <taxon>Streptomycetaceae</taxon>
        <taxon>Streptomyces</taxon>
    </lineage>
</organism>
<feature type="transmembrane region" description="Helical" evidence="1">
    <location>
        <begin position="21"/>
        <end position="39"/>
    </location>
</feature>
<dbReference type="GeneID" id="66854336"/>
<keyword evidence="1" id="KW-0812">Transmembrane</keyword>
<feature type="transmembrane region" description="Helical" evidence="1">
    <location>
        <begin position="45"/>
        <end position="64"/>
    </location>
</feature>
<feature type="transmembrane region" description="Helical" evidence="1">
    <location>
        <begin position="139"/>
        <end position="162"/>
    </location>
</feature>
<evidence type="ECO:0000313" key="3">
    <source>
        <dbReference type="Proteomes" id="UP000829494"/>
    </source>
</evidence>
<protein>
    <recommendedName>
        <fullName evidence="4">Integral membrane protein</fullName>
    </recommendedName>
</protein>
<sequence>MERTGARPGAPSGVPLRAVRAAVFAALCLTLSAASHVLLTRTPVALTTLVPVGVAVFALAYALADRERGFRHIAGLLVPVELAADTVFTSGQHTCYGQGGGPVTGPLRSVGVDLLCGGGDLGAGSSPPLRAMEDAPEGAAVLPWLLLAAHIAVGLLAAAWLWRGDAALDRLLYAVRACAFRPLRLVAAASAAGPCAVRRRVRPLRPLPRPRPLPRLGHCVVRRGPPRPRTAAY</sequence>
<evidence type="ECO:0008006" key="4">
    <source>
        <dbReference type="Google" id="ProtNLM"/>
    </source>
</evidence>
<dbReference type="RefSeq" id="WP_003985510.1">
    <property type="nucleotide sequence ID" value="NZ_CP043497.1"/>
</dbReference>
<evidence type="ECO:0000256" key="1">
    <source>
        <dbReference type="SAM" id="Phobius"/>
    </source>
</evidence>
<accession>A0ABY3Z899</accession>
<keyword evidence="1" id="KW-1133">Transmembrane helix</keyword>